<protein>
    <submittedName>
        <fullName evidence="1">Uncharacterized protein</fullName>
    </submittedName>
</protein>
<dbReference type="RefSeq" id="WP_097109550.1">
    <property type="nucleotide sequence ID" value="NZ_OBEB01000001.1"/>
</dbReference>
<dbReference type="OrthoDB" id="5751334at2"/>
<keyword evidence="2" id="KW-1185">Reference proteome</keyword>
<evidence type="ECO:0000313" key="1">
    <source>
        <dbReference type="EMBL" id="SNY41009.1"/>
    </source>
</evidence>
<dbReference type="AlphaFoldDB" id="A0A285HZ88"/>
<accession>A0A285HZ88</accession>
<organism evidence="1 2">
    <name type="scientific">Arsukibacterium tuosuense</name>
    <dbReference type="NCBI Taxonomy" id="1323745"/>
    <lineage>
        <taxon>Bacteria</taxon>
        <taxon>Pseudomonadati</taxon>
        <taxon>Pseudomonadota</taxon>
        <taxon>Gammaproteobacteria</taxon>
        <taxon>Chromatiales</taxon>
        <taxon>Chromatiaceae</taxon>
        <taxon>Arsukibacterium</taxon>
    </lineage>
</organism>
<proteinExistence type="predicted"/>
<reference evidence="2" key="1">
    <citation type="submission" date="2017-09" db="EMBL/GenBank/DDBJ databases">
        <authorList>
            <person name="Varghese N."/>
            <person name="Submissions S."/>
        </authorList>
    </citation>
    <scope>NUCLEOTIDE SEQUENCE [LARGE SCALE GENOMIC DNA]</scope>
    <source>
        <strain evidence="2">CGMCC 1.12461</strain>
    </source>
</reference>
<gene>
    <name evidence="1" type="ORF">SAMN06297280_0253</name>
</gene>
<sequence>MPIGNVGKSNFTKAVKALLNRIYDDTVVADSLFEQAALWFATYAEREQQRAEHEQQVFLFKNRQAQANKGDQALIERNLQQAQNAQEVFDKEQQQNKLSRYESLRLLCLDILMLSESDSFAETNIQTAKILGTIQLMSPTDGKNVAPSNQKSKHLYKALLSLRLLDRLLLDGNISHPFIVNRYQASADTASEDEYQPFRDDVQVPLLMAALLQDIGSCHPDAQRILKGPAGELDEFRVLENDERTELLKISYRESLNFVVQAVGIGAYQGNSKEQRDRYLQNEREKQAFLIFLLKNAIKPEHGVGNLLKIPQIYTSVVLSTKANYSYESLPKVGLVLEKGVEKGVYSPVAVAGLLKITGVFPQGFGVTYIPKDSDRQDLDRYEYAIVTGLYPEDPRMPVCRMVTRNLTYNVSAQGCVVSVDNNLYYPAARKKLERISEERLLEILSKLVSNFEERKSMALLPKCWHPDEYFSYTKNQNLWNKALMNQN</sequence>
<dbReference type="Proteomes" id="UP000219353">
    <property type="component" value="Unassembled WGS sequence"/>
</dbReference>
<evidence type="ECO:0000313" key="2">
    <source>
        <dbReference type="Proteomes" id="UP000219353"/>
    </source>
</evidence>
<name>A0A285HZ88_9GAMM</name>
<dbReference type="EMBL" id="OBEB01000001">
    <property type="protein sequence ID" value="SNY41009.1"/>
    <property type="molecule type" value="Genomic_DNA"/>
</dbReference>